<keyword evidence="1" id="KW-0472">Membrane</keyword>
<dbReference type="EMBL" id="BAAAKJ010000193">
    <property type="protein sequence ID" value="GAA1397683.1"/>
    <property type="molecule type" value="Genomic_DNA"/>
</dbReference>
<feature type="transmembrane region" description="Helical" evidence="1">
    <location>
        <begin position="6"/>
        <end position="24"/>
    </location>
</feature>
<organism evidence="2 3">
    <name type="scientific">Kitasatospora putterlickiae</name>
    <dbReference type="NCBI Taxonomy" id="221725"/>
    <lineage>
        <taxon>Bacteria</taxon>
        <taxon>Bacillati</taxon>
        <taxon>Actinomycetota</taxon>
        <taxon>Actinomycetes</taxon>
        <taxon>Kitasatosporales</taxon>
        <taxon>Streptomycetaceae</taxon>
        <taxon>Kitasatospora</taxon>
    </lineage>
</organism>
<keyword evidence="1" id="KW-0812">Transmembrane</keyword>
<evidence type="ECO:0000256" key="1">
    <source>
        <dbReference type="SAM" id="Phobius"/>
    </source>
</evidence>
<name>A0ABN1Y4K6_9ACTN</name>
<evidence type="ECO:0000313" key="2">
    <source>
        <dbReference type="EMBL" id="GAA1397683.1"/>
    </source>
</evidence>
<keyword evidence="1" id="KW-1133">Transmembrane helix</keyword>
<gene>
    <name evidence="2" type="ORF">GCM10009639_35370</name>
</gene>
<proteinExistence type="predicted"/>
<dbReference type="Proteomes" id="UP001499863">
    <property type="component" value="Unassembled WGS sequence"/>
</dbReference>
<dbReference type="RefSeq" id="WP_344336201.1">
    <property type="nucleotide sequence ID" value="NZ_BAAAKJ010000193.1"/>
</dbReference>
<evidence type="ECO:0000313" key="3">
    <source>
        <dbReference type="Proteomes" id="UP001499863"/>
    </source>
</evidence>
<reference evidence="2 3" key="1">
    <citation type="journal article" date="2019" name="Int. J. Syst. Evol. Microbiol.">
        <title>The Global Catalogue of Microorganisms (GCM) 10K type strain sequencing project: providing services to taxonomists for standard genome sequencing and annotation.</title>
        <authorList>
            <consortium name="The Broad Institute Genomics Platform"/>
            <consortium name="The Broad Institute Genome Sequencing Center for Infectious Disease"/>
            <person name="Wu L."/>
            <person name="Ma J."/>
        </authorList>
    </citation>
    <scope>NUCLEOTIDE SEQUENCE [LARGE SCALE GENOMIC DNA]</scope>
    <source>
        <strain evidence="2 3">JCM 12393</strain>
    </source>
</reference>
<keyword evidence="3" id="KW-1185">Reference proteome</keyword>
<protein>
    <submittedName>
        <fullName evidence="2">Uncharacterized protein</fullName>
    </submittedName>
</protein>
<comment type="caution">
    <text evidence="2">The sequence shown here is derived from an EMBL/GenBank/DDBJ whole genome shotgun (WGS) entry which is preliminary data.</text>
</comment>
<sequence>MALLILLPFYFLVFVPFWLPVRLLRDPLRRRWNPAAPDYWDYWDHQADRDRRGPDGERR</sequence>
<accession>A0ABN1Y4K6</accession>